<comment type="caution">
    <text evidence="2">The sequence shown here is derived from an EMBL/GenBank/DDBJ whole genome shotgun (WGS) entry which is preliminary data.</text>
</comment>
<feature type="transmembrane region" description="Helical" evidence="1">
    <location>
        <begin position="7"/>
        <end position="28"/>
    </location>
</feature>
<dbReference type="AlphaFoldDB" id="A0A8J3IDY3"/>
<keyword evidence="3" id="KW-1185">Reference proteome</keyword>
<proteinExistence type="predicted"/>
<evidence type="ECO:0000313" key="3">
    <source>
        <dbReference type="Proteomes" id="UP000597444"/>
    </source>
</evidence>
<organism evidence="2 3">
    <name type="scientific">Reticulibacter mediterranei</name>
    <dbReference type="NCBI Taxonomy" id="2778369"/>
    <lineage>
        <taxon>Bacteria</taxon>
        <taxon>Bacillati</taxon>
        <taxon>Chloroflexota</taxon>
        <taxon>Ktedonobacteria</taxon>
        <taxon>Ktedonobacterales</taxon>
        <taxon>Reticulibacteraceae</taxon>
        <taxon>Reticulibacter</taxon>
    </lineage>
</organism>
<evidence type="ECO:0000313" key="2">
    <source>
        <dbReference type="EMBL" id="GHO93614.1"/>
    </source>
</evidence>
<evidence type="ECO:0000256" key="1">
    <source>
        <dbReference type="SAM" id="Phobius"/>
    </source>
</evidence>
<name>A0A8J3IDY3_9CHLR</name>
<keyword evidence="1" id="KW-1133">Transmembrane helix</keyword>
<accession>A0A8J3IDY3</accession>
<gene>
    <name evidence="2" type="ORF">KSF_036620</name>
</gene>
<keyword evidence="1" id="KW-0812">Transmembrane</keyword>
<dbReference type="Proteomes" id="UP000597444">
    <property type="component" value="Unassembled WGS sequence"/>
</dbReference>
<feature type="transmembrane region" description="Helical" evidence="1">
    <location>
        <begin position="48"/>
        <end position="67"/>
    </location>
</feature>
<protein>
    <submittedName>
        <fullName evidence="2">Uncharacterized protein</fullName>
    </submittedName>
</protein>
<dbReference type="EMBL" id="BNJK01000001">
    <property type="protein sequence ID" value="GHO93614.1"/>
    <property type="molecule type" value="Genomic_DNA"/>
</dbReference>
<feature type="transmembrane region" description="Helical" evidence="1">
    <location>
        <begin position="73"/>
        <end position="97"/>
    </location>
</feature>
<dbReference type="RefSeq" id="WP_220204391.1">
    <property type="nucleotide sequence ID" value="NZ_BNJK01000001.1"/>
</dbReference>
<keyword evidence="1" id="KW-0472">Membrane</keyword>
<reference evidence="2" key="1">
    <citation type="submission" date="2020-10" db="EMBL/GenBank/DDBJ databases">
        <title>Taxonomic study of unclassified bacteria belonging to the class Ktedonobacteria.</title>
        <authorList>
            <person name="Yabe S."/>
            <person name="Wang C.M."/>
            <person name="Zheng Y."/>
            <person name="Sakai Y."/>
            <person name="Cavaletti L."/>
            <person name="Monciardini P."/>
            <person name="Donadio S."/>
        </authorList>
    </citation>
    <scope>NUCLEOTIDE SEQUENCE</scope>
    <source>
        <strain evidence="2">ID150040</strain>
    </source>
</reference>
<sequence>MDLFIEIVGPLTVAAMLASLVICAVDGIKRAPTPYYDYVRTNNLSKTALTYGIVGATLAGWSWYRYVTLPTPYGVAIALGIIMVIAASIFGFGGYWAGRGIYRTSRALRQRILGSLSIEEQRELVQTLPGDILSAEVLARIAAEKLTLSIKEQCKLALSLPGDILSAEVSRRIEADTLNGEEQCKLALALSGDILSTEVSRRIKADTLNGEEQRLLVLALSGDILSAEVLARIAAEELNVRKQRELMQALPGDILISEVDRRIDAGTLSNNEARRIVGRAPRQSLIDAFCQIKLSDGDLTSYDLKRLANCLGLDRLVTMVSSLDTDSLNDDNLKKLADLLDLKRLVDMLLFQIATQEERSYTRLNTIDQQIRELNGTLRESDGRVVELRERILTSSQANSELPDELRSVNSSSLTQAEVERLKGMIFTDEERKELLGELMKMLTRISRDNAKHDGLEQRRTSMVRQQNILRGLRPAAQRLKDLLDGYGTKQ</sequence>